<dbReference type="EMBL" id="BFBR01000010">
    <property type="protein sequence ID" value="GBF59103.1"/>
    <property type="molecule type" value="Genomic_DNA"/>
</dbReference>
<organism evidence="1 2">
    <name type="scientific">Candidatus Phycosocius bacilliformis</name>
    <dbReference type="NCBI Taxonomy" id="1445552"/>
    <lineage>
        <taxon>Bacteria</taxon>
        <taxon>Pseudomonadati</taxon>
        <taxon>Pseudomonadota</taxon>
        <taxon>Alphaproteobacteria</taxon>
        <taxon>Caulobacterales</taxon>
        <taxon>Caulobacterales incertae sedis</taxon>
        <taxon>Candidatus Phycosocius</taxon>
    </lineage>
</organism>
<accession>A0A2P2EDF5</accession>
<dbReference type="RefSeq" id="WP_133245826.1">
    <property type="nucleotide sequence ID" value="NZ_BFBR01000010.1"/>
</dbReference>
<name>A0A2P2EDF5_9PROT</name>
<evidence type="ECO:0000313" key="1">
    <source>
        <dbReference type="EMBL" id="GBF59103.1"/>
    </source>
</evidence>
<sequence length="81" mass="8948">MVGNYDDLNLYFVGSGEVSEGNTVDDWDGFSKTLVAATSRRNALLIAKLYDQNKALLATLEWKGQPVTMVSFKDPNTGLYL</sequence>
<dbReference type="AlphaFoldDB" id="A0A2P2EDF5"/>
<keyword evidence="2" id="KW-1185">Reference proteome</keyword>
<comment type="caution">
    <text evidence="1">The sequence shown here is derived from an EMBL/GenBank/DDBJ whole genome shotgun (WGS) entry which is preliminary data.</text>
</comment>
<reference evidence="1 2" key="1">
    <citation type="journal article" date="2018" name="Genome Announc.">
        <title>Draft Genome Sequence of "Candidatus Phycosocius bacilliformis," an Alphaproteobacterial Ectosymbiont of the Hydrocarbon-Producing Green Alga Botryococcus braunii.</title>
        <authorList>
            <person name="Tanabe Y."/>
            <person name="Yamaguchi H."/>
            <person name="Watanabe M.M."/>
        </authorList>
    </citation>
    <scope>NUCLEOTIDE SEQUENCE [LARGE SCALE GENOMIC DNA]</scope>
    <source>
        <strain evidence="1 2">BOTRYCO-2</strain>
    </source>
</reference>
<proteinExistence type="predicted"/>
<gene>
    <name evidence="1" type="ORF">PbB2_02795</name>
</gene>
<dbReference type="Proteomes" id="UP000245086">
    <property type="component" value="Unassembled WGS sequence"/>
</dbReference>
<protein>
    <submittedName>
        <fullName evidence="1">Uncharacterized protein</fullName>
    </submittedName>
</protein>
<evidence type="ECO:0000313" key="2">
    <source>
        <dbReference type="Proteomes" id="UP000245086"/>
    </source>
</evidence>